<sequence length="1062" mass="115031">MTLTSAAGVLALLEEDDSDLKSFALSKLNTLVDVFWPEISDSVSKIEMLHEDRNFPQSKLAALVASKVYYHLGAYDESLFFALHADELFDIDDSAEYVETIVCKCIDRYIKNRVAQIDEEVTELDERDEQIRAKLEGVINRMFERCFEHRQFKHAVGIAIDMRRLDILERCVQLTSNKDELLNYSYRLTVQVVQNRKFRQQLLQTLVRLYRQLQQPDFVSMSQCLILLDDPPHTAEILERLVSRSEDEALTAFQIAFDLYENASQQFMQRVHTALAASPLARRPAGDDAAAAPAAAAPSASEADADADVDTAAAAPDAASTAPKTPPPQAEEMMTTDSSEVDEAAKERFARLLTILSGEKVIQLHLQFLIRNNRADARYLDRLRESVRNSITHSATVTANGFMHAGTTSDQFLRDNLEWLGRATNWAKFAATASLGCIHRGHETESLRLMAAYLPRNSAGTTAYSEGGGLYALGLIHANHGSAVTDYLLQQLSGATAEPVRHGACLGLGLAAMGTARQDVYEAIKLSLYQDDAIVGEAAGLAMGLVMLGSSSSAAVKDMVSYAKETQHDKIIRGLAVGVALTMYGRLEEADLLAQSLLEDKDPILRWSGVYTVAMAYCGSGSNSAVRRLLHYAVTDTSDDVRRAAVLSIGFVLFKSPEQVPDLVSLLAESFNPHVRYGAAMALGIACAGTALKEAINILDPMTQDAVHFVRQGALIALGMVLIQQNGVNCPKAGEFRELCLKVVADKHEDVMAKHGAILGLGIVDAGGRNVTISLQTRTGQSNMAAAVGVLVFQQFWYWYPLTHFLCLAFTPTSLIGLNKALEMPQVQFRSNAKPSTFDYPPPLVTQVEKKKEKVETAVLSITAKQKRKEQEKKKTAAATAHQNQPGGSTTAAAATATSASGPAAAPVPSIPEGKETPAGSETSSATTAAAAPAAAASTETSTKEPAPASKSQGTLTDKPATVSTGTSTDKPGPEPNFSLLSNPCRVMRAQQRLVTLEGGRYQPVKSVTIGGIIMLRDRRPDEKESLVPTVKAHGPTSANSKEDDLPEPPPPEPFQWSDDML</sequence>
<evidence type="ECO:0000259" key="8">
    <source>
        <dbReference type="Pfam" id="PF21505"/>
    </source>
</evidence>
<evidence type="ECO:0000256" key="2">
    <source>
        <dbReference type="ARBA" id="ARBA00014929"/>
    </source>
</evidence>
<dbReference type="GO" id="GO:0043161">
    <property type="term" value="P:proteasome-mediated ubiquitin-dependent protein catabolic process"/>
    <property type="evidence" value="ECO:0007669"/>
    <property type="project" value="TreeGrafter"/>
</dbReference>
<evidence type="ECO:0000256" key="4">
    <source>
        <dbReference type="ARBA" id="ARBA00022942"/>
    </source>
</evidence>
<feature type="domain" description="26S proteasome regulatory subunit RPN2 C-terminal" evidence="7">
    <location>
        <begin position="813"/>
        <end position="1028"/>
    </location>
</feature>
<dbReference type="InterPro" id="IPR016642">
    <property type="entry name" value="26S_Psome_Rpn2"/>
</dbReference>
<feature type="domain" description="26S proteasome non-ATPase regulatory subunit 1/RPN2 N-terminal" evidence="8">
    <location>
        <begin position="4"/>
        <end position="277"/>
    </location>
</feature>
<keyword evidence="4 5" id="KW-0647">Proteasome</keyword>
<dbReference type="GO" id="GO:0005634">
    <property type="term" value="C:nucleus"/>
    <property type="evidence" value="ECO:0007669"/>
    <property type="project" value="TreeGrafter"/>
</dbReference>
<dbReference type="Pfam" id="PF21505">
    <property type="entry name" value="RPN2_N"/>
    <property type="match status" value="1"/>
</dbReference>
<dbReference type="SUPFAM" id="SSF48371">
    <property type="entry name" value="ARM repeat"/>
    <property type="match status" value="1"/>
</dbReference>
<dbReference type="PIRSF" id="PIRSF015947">
    <property type="entry name" value="26S_Psome_Rpn2"/>
    <property type="match status" value="1"/>
</dbReference>
<evidence type="ECO:0000313" key="9">
    <source>
        <dbReference type="Proteomes" id="UP000095280"/>
    </source>
</evidence>
<evidence type="ECO:0000256" key="3">
    <source>
        <dbReference type="ARBA" id="ARBA00022737"/>
    </source>
</evidence>
<organism evidence="9 10">
    <name type="scientific">Macrostomum lignano</name>
    <dbReference type="NCBI Taxonomy" id="282301"/>
    <lineage>
        <taxon>Eukaryota</taxon>
        <taxon>Metazoa</taxon>
        <taxon>Spiralia</taxon>
        <taxon>Lophotrochozoa</taxon>
        <taxon>Platyhelminthes</taxon>
        <taxon>Rhabditophora</taxon>
        <taxon>Macrostomorpha</taxon>
        <taxon>Macrostomida</taxon>
        <taxon>Macrostomidae</taxon>
        <taxon>Macrostomum</taxon>
    </lineage>
</organism>
<name>A0A1I8H789_9PLAT</name>
<feature type="region of interest" description="Disordered" evidence="6">
    <location>
        <begin position="863"/>
        <end position="983"/>
    </location>
</feature>
<dbReference type="InterPro" id="IPR002015">
    <property type="entry name" value="Proteasome/cyclosome_rpt"/>
</dbReference>
<dbReference type="InterPro" id="IPR011989">
    <property type="entry name" value="ARM-like"/>
</dbReference>
<evidence type="ECO:0000259" key="7">
    <source>
        <dbReference type="Pfam" id="PF18004"/>
    </source>
</evidence>
<dbReference type="InterPro" id="IPR048570">
    <property type="entry name" value="PSMD1_RPN2_N"/>
</dbReference>
<comment type="similarity">
    <text evidence="1 5">Belongs to the proteasome subunit S1 family.</text>
</comment>
<dbReference type="InterPro" id="IPR016024">
    <property type="entry name" value="ARM-type_fold"/>
</dbReference>
<protein>
    <recommendedName>
        <fullName evidence="2 5">26S proteasome non-ATPase regulatory subunit 1</fullName>
    </recommendedName>
</protein>
<accession>A0A1I8H789</accession>
<dbReference type="Gene3D" id="1.25.10.10">
    <property type="entry name" value="Leucine-rich Repeat Variant"/>
    <property type="match status" value="1"/>
</dbReference>
<evidence type="ECO:0000256" key="1">
    <source>
        <dbReference type="ARBA" id="ARBA00006308"/>
    </source>
</evidence>
<evidence type="ECO:0000256" key="6">
    <source>
        <dbReference type="SAM" id="MobiDB-lite"/>
    </source>
</evidence>
<feature type="region of interest" description="Disordered" evidence="6">
    <location>
        <begin position="286"/>
        <end position="341"/>
    </location>
</feature>
<dbReference type="WBParaSite" id="maker-uti_cns_0004595-snap-gene-0.2-mRNA-1">
    <property type="protein sequence ID" value="maker-uti_cns_0004595-snap-gene-0.2-mRNA-1"/>
    <property type="gene ID" value="maker-uti_cns_0004595-snap-gene-0.2"/>
</dbReference>
<dbReference type="Pfam" id="PF18004">
    <property type="entry name" value="RPN2_C"/>
    <property type="match status" value="1"/>
</dbReference>
<dbReference type="GO" id="GO:0042176">
    <property type="term" value="P:regulation of protein catabolic process"/>
    <property type="evidence" value="ECO:0007669"/>
    <property type="project" value="UniProtKB-UniRule"/>
</dbReference>
<dbReference type="Proteomes" id="UP000095280">
    <property type="component" value="Unplaced"/>
</dbReference>
<feature type="compositionally biased region" description="Low complexity" evidence="6">
    <location>
        <begin position="286"/>
        <end position="302"/>
    </location>
</feature>
<dbReference type="FunFam" id="1.25.10.10:FF:000017">
    <property type="entry name" value="26S proteasome non-ATPase regulatory subunit 1"/>
    <property type="match status" value="1"/>
</dbReference>
<feature type="compositionally biased region" description="Low complexity" evidence="6">
    <location>
        <begin position="877"/>
        <end position="907"/>
    </location>
</feature>
<dbReference type="AlphaFoldDB" id="A0A1I8H789"/>
<feature type="compositionally biased region" description="Low complexity" evidence="6">
    <location>
        <begin position="310"/>
        <end position="323"/>
    </location>
</feature>
<feature type="compositionally biased region" description="Low complexity" evidence="6">
    <location>
        <begin position="917"/>
        <end position="947"/>
    </location>
</feature>
<evidence type="ECO:0000313" key="10">
    <source>
        <dbReference type="WBParaSite" id="maker-uti_cns_0004595-snap-gene-0.2-mRNA-1"/>
    </source>
</evidence>
<reference evidence="10" key="1">
    <citation type="submission" date="2016-11" db="UniProtKB">
        <authorList>
            <consortium name="WormBaseParasite"/>
        </authorList>
    </citation>
    <scope>IDENTIFICATION</scope>
</reference>
<dbReference type="GO" id="GO:0008540">
    <property type="term" value="C:proteasome regulatory particle, base subcomplex"/>
    <property type="evidence" value="ECO:0007669"/>
    <property type="project" value="UniProtKB-UniRule"/>
</dbReference>
<dbReference type="PANTHER" id="PTHR10943:SF2">
    <property type="entry name" value="26S PROTEASOME NON-ATPASE REGULATORY SUBUNIT 1"/>
    <property type="match status" value="1"/>
</dbReference>
<comment type="subunit">
    <text evidence="5">Component of the 19S proteasome regulatory particle complex. The 26S proteasome consists of a 20S core particle (CP) and two 19S regulatory subunits (RP).</text>
</comment>
<dbReference type="Pfam" id="PF01851">
    <property type="entry name" value="PC_rep"/>
    <property type="match status" value="3"/>
</dbReference>
<dbReference type="GO" id="GO:0030234">
    <property type="term" value="F:enzyme regulator activity"/>
    <property type="evidence" value="ECO:0007669"/>
    <property type="project" value="UniProtKB-UniRule"/>
</dbReference>
<dbReference type="PANTHER" id="PTHR10943">
    <property type="entry name" value="26S PROTEASOME NON-ATPASE REGULATORY SUBUNIT"/>
    <property type="match status" value="1"/>
</dbReference>
<comment type="function">
    <text evidence="5">Component of the 26S proteasome, a multiprotein complex involved in the ATP-dependent degradation of ubiquitinated proteins. This complex plays a key role in the maintenance of protein homeostasis by removing misfolded or damaged proteins, which could impair cellular functions, and by removing proteins whose functions are no longer required. Therefore, the proteasome participates in numerous cellular processes, including cell cycle progression, apoptosis, or DNA damage repair.</text>
</comment>
<feature type="region of interest" description="Disordered" evidence="6">
    <location>
        <begin position="1020"/>
        <end position="1062"/>
    </location>
</feature>
<evidence type="ECO:0000256" key="5">
    <source>
        <dbReference type="PIRNR" id="PIRNR015947"/>
    </source>
</evidence>
<dbReference type="InterPro" id="IPR040623">
    <property type="entry name" value="RPN2_C"/>
</dbReference>
<keyword evidence="3" id="KW-0677">Repeat</keyword>
<feature type="compositionally biased region" description="Polar residues" evidence="6">
    <location>
        <begin position="950"/>
        <end position="970"/>
    </location>
</feature>
<dbReference type="GO" id="GO:0034515">
    <property type="term" value="C:proteasome storage granule"/>
    <property type="evidence" value="ECO:0007669"/>
    <property type="project" value="TreeGrafter"/>
</dbReference>
<keyword evidence="9" id="KW-1185">Reference proteome</keyword>
<proteinExistence type="inferred from homology"/>
<dbReference type="Pfam" id="PF13646">
    <property type="entry name" value="HEAT_2"/>
    <property type="match status" value="1"/>
</dbReference>